<evidence type="ECO:0008006" key="3">
    <source>
        <dbReference type="Google" id="ProtNLM"/>
    </source>
</evidence>
<comment type="caution">
    <text evidence="1">The sequence shown here is derived from an EMBL/GenBank/DDBJ whole genome shotgun (WGS) entry which is preliminary data.</text>
</comment>
<evidence type="ECO:0000313" key="2">
    <source>
        <dbReference type="Proteomes" id="UP001268577"/>
    </source>
</evidence>
<reference evidence="1" key="1">
    <citation type="submission" date="2023-03" db="EMBL/GenBank/DDBJ databases">
        <authorList>
            <person name="Shen W."/>
            <person name="Cai J."/>
        </authorList>
    </citation>
    <scope>NUCLEOTIDE SEQUENCE</scope>
    <source>
        <strain evidence="1">P96-3</strain>
    </source>
</reference>
<dbReference type="AlphaFoldDB" id="A0AAW8TZN3"/>
<gene>
    <name evidence="1" type="ORF">P7H70_01655</name>
</gene>
<evidence type="ECO:0000313" key="1">
    <source>
        <dbReference type="EMBL" id="MDT2832745.1"/>
    </source>
</evidence>
<organism evidence="1 2">
    <name type="scientific">Vagococcus carniphilus</name>
    <dbReference type="NCBI Taxonomy" id="218144"/>
    <lineage>
        <taxon>Bacteria</taxon>
        <taxon>Bacillati</taxon>
        <taxon>Bacillota</taxon>
        <taxon>Bacilli</taxon>
        <taxon>Lactobacillales</taxon>
        <taxon>Enterococcaceae</taxon>
        <taxon>Vagococcus</taxon>
    </lineage>
</organism>
<accession>A0AAW8TZN3</accession>
<protein>
    <recommendedName>
        <fullName evidence="3">Restriction endonuclease</fullName>
    </recommendedName>
</protein>
<proteinExistence type="predicted"/>
<name>A0AAW8TZN3_9ENTE</name>
<dbReference type="EMBL" id="JARQBZ010000002">
    <property type="protein sequence ID" value="MDT2832745.1"/>
    <property type="molecule type" value="Genomic_DNA"/>
</dbReference>
<sequence length="365" mass="42588">MKNFIIDILDDHFTEDIAKQVYTSSYLLQYLDKKTKSVNRSSKARGSYANLYAIYVLIEDYIKKGFLDKTTDYSTYDGLIFTEALRRIRELPFGAKIQNHALNNRCNDEFRKFFNTYTNEVPIIRNLVTKRYWINETLLKIDIGDQVINIAPICNEIVEKYVDLKMINFNTFFDDLIGLKKIVATNPDSVVEYVSELLNPNSDARIFEIVSYVIIKYHFITQKITYSINDEKEHSVPLMVYKVGRTNANDGGIDYIMKPLGRIFQVTEVLDFRKYFLDIDKLIHYPITFVVKQDIEPTKAMERIVNDAQINYSDPSILNSYISSFEEIITIPTLKKMLITNITKGFLTEMVDELIVQCKVEYNIE</sequence>
<dbReference type="Proteomes" id="UP001268577">
    <property type="component" value="Unassembled WGS sequence"/>
</dbReference>
<dbReference type="RefSeq" id="WP_046391921.1">
    <property type="nucleotide sequence ID" value="NZ_JARQBZ010000002.1"/>
</dbReference>